<dbReference type="AlphaFoldDB" id="A0A3S3TKK4"/>
<sequence>MAYGKTGNIRYNLQSSTMQVFQSGKRFMYDGTFNVKDDGRIVNIREYKTKTFTKKSIKDAFGAGFKNIIEYHSPKLPTIQHIIYTYPDRNYFFIEVVLKGDNLKSGYLAPLTGKFANVDSAAQRSLFVPFDNDAWIRYDAKEFKQEIENTSSEVSAVYSETTQHAIVIGSVEHEVWKSGVKTKAGISENELVAFSGYADKEVTRDQREHGCLEGSQIRSAKFLVGYFADWRTGLEEYAKANRIAEKPFVFNWTQPTPIGWNSWGVLQQNITYDNATKVVDFFADSLKCFRNGKDFYIDLDSYWDKMIKGGYEGDFSELKRFADYCVKRGLKPGVYWAPFTDWGYGSGAQRRAEGSTYTFGEMWTKVNGGYHDFDGARALDPTHPGTQQRIKLVISKLKECGFEMIKIDFLGHAAIEADNFYDKNLHTGMQAYKAGMEYLLKQLDGKMLIYAAISPTMASGRYVHTRRIACDAFKAINETEYTLNSLNYGWWQTYLYNYVDADHVVLNTQTLGENRARTLSAVITGTFITGDDFSTPGIWTARAKDLFQKEELLKLVAKGKSFRPLNGNTGKSANEVFWKITDGFCYLAVFNFTDAEKAIRIDLTKAGLSATNEYAASDVFSGSQYHVAQNKEVTVSAKDAVLLKIKL</sequence>
<keyword evidence="2" id="KW-0732">Signal</keyword>
<organism evidence="6 7">
    <name type="scientific">Mucilaginibacter limnophilus</name>
    <dbReference type="NCBI Taxonomy" id="1932778"/>
    <lineage>
        <taxon>Bacteria</taxon>
        <taxon>Pseudomonadati</taxon>
        <taxon>Bacteroidota</taxon>
        <taxon>Sphingobacteriia</taxon>
        <taxon>Sphingobacteriales</taxon>
        <taxon>Sphingobacteriaceae</taxon>
        <taxon>Mucilaginibacter</taxon>
    </lineage>
</organism>
<evidence type="ECO:0000313" key="6">
    <source>
        <dbReference type="EMBL" id="RVU03182.1"/>
    </source>
</evidence>
<dbReference type="InterPro" id="IPR002241">
    <property type="entry name" value="Glyco_hydro_27"/>
</dbReference>
<dbReference type="GO" id="GO:0004553">
    <property type="term" value="F:hydrolase activity, hydrolyzing O-glycosyl compounds"/>
    <property type="evidence" value="ECO:0007669"/>
    <property type="project" value="InterPro"/>
</dbReference>
<evidence type="ECO:0000313" key="7">
    <source>
        <dbReference type="Proteomes" id="UP000282759"/>
    </source>
</evidence>
<gene>
    <name evidence="6" type="ORF">EOD41_02530</name>
</gene>
<dbReference type="InterPro" id="IPR041233">
    <property type="entry name" value="Melibiase_C"/>
</dbReference>
<accession>A0A3S3TKK4</accession>
<dbReference type="EMBL" id="SACK01000001">
    <property type="protein sequence ID" value="RVU03182.1"/>
    <property type="molecule type" value="Genomic_DNA"/>
</dbReference>
<evidence type="ECO:0000256" key="2">
    <source>
        <dbReference type="ARBA" id="ARBA00022729"/>
    </source>
</evidence>
<evidence type="ECO:0000256" key="1">
    <source>
        <dbReference type="ARBA" id="ARBA00009743"/>
    </source>
</evidence>
<dbReference type="Pfam" id="PF17801">
    <property type="entry name" value="Melibiase_C"/>
    <property type="match status" value="1"/>
</dbReference>
<evidence type="ECO:0000256" key="3">
    <source>
        <dbReference type="ARBA" id="ARBA00022801"/>
    </source>
</evidence>
<dbReference type="PANTHER" id="PTHR11452">
    <property type="entry name" value="ALPHA-GALACTOSIDASE/ALPHA-N-ACETYLGALACTOSAMINIDASE"/>
    <property type="match status" value="1"/>
</dbReference>
<dbReference type="PANTHER" id="PTHR11452:SF75">
    <property type="entry name" value="ALPHA-GALACTOSIDASE MEL1"/>
    <property type="match status" value="1"/>
</dbReference>
<evidence type="ECO:0000259" key="5">
    <source>
        <dbReference type="Pfam" id="PF17801"/>
    </source>
</evidence>
<evidence type="ECO:0000256" key="4">
    <source>
        <dbReference type="ARBA" id="ARBA00023295"/>
    </source>
</evidence>
<feature type="domain" description="Alpha galactosidase C-terminal" evidence="5">
    <location>
        <begin position="581"/>
        <end position="645"/>
    </location>
</feature>
<dbReference type="Proteomes" id="UP000282759">
    <property type="component" value="Unassembled WGS sequence"/>
</dbReference>
<comment type="similarity">
    <text evidence="1">Belongs to the glycosyl hydrolase 27 family.</text>
</comment>
<comment type="caution">
    <text evidence="6">The sequence shown here is derived from an EMBL/GenBank/DDBJ whole genome shotgun (WGS) entry which is preliminary data.</text>
</comment>
<proteinExistence type="inferred from homology"/>
<dbReference type="InterPro" id="IPR017853">
    <property type="entry name" value="GH"/>
</dbReference>
<dbReference type="SUPFAM" id="SSF51445">
    <property type="entry name" value="(Trans)glycosidases"/>
    <property type="match status" value="1"/>
</dbReference>
<reference evidence="6 7" key="1">
    <citation type="submission" date="2019-01" db="EMBL/GenBank/DDBJ databases">
        <authorList>
            <person name="Chen W.-M."/>
        </authorList>
    </citation>
    <scope>NUCLEOTIDE SEQUENCE [LARGE SCALE GENOMIC DNA]</scope>
    <source>
        <strain evidence="6 7">YBJ-36</strain>
    </source>
</reference>
<dbReference type="Gene3D" id="2.60.40.1180">
    <property type="entry name" value="Golgi alpha-mannosidase II"/>
    <property type="match status" value="1"/>
</dbReference>
<dbReference type="InterPro" id="IPR013785">
    <property type="entry name" value="Aldolase_TIM"/>
</dbReference>
<keyword evidence="4" id="KW-0326">Glycosidase</keyword>
<name>A0A3S3TKK4_9SPHI</name>
<dbReference type="InterPro" id="IPR013780">
    <property type="entry name" value="Glyco_hydro_b"/>
</dbReference>
<dbReference type="OrthoDB" id="1031955at2"/>
<dbReference type="Gene3D" id="3.20.20.70">
    <property type="entry name" value="Aldolase class I"/>
    <property type="match status" value="1"/>
</dbReference>
<keyword evidence="3" id="KW-0378">Hydrolase</keyword>
<protein>
    <submittedName>
        <fullName evidence="6">Alpha-galactosidase</fullName>
    </submittedName>
</protein>
<keyword evidence="7" id="KW-1185">Reference proteome</keyword>
<dbReference type="GO" id="GO:0005975">
    <property type="term" value="P:carbohydrate metabolic process"/>
    <property type="evidence" value="ECO:0007669"/>
    <property type="project" value="InterPro"/>
</dbReference>